<dbReference type="PANTHER" id="PTHR30204">
    <property type="entry name" value="REDOX-CYCLING DRUG-SENSING TRANSCRIPTIONAL ACTIVATOR SOXR"/>
    <property type="match status" value="1"/>
</dbReference>
<gene>
    <name evidence="3" type="ORF">HZI73_17045</name>
</gene>
<dbReference type="CDD" id="cd01106">
    <property type="entry name" value="HTH_TipAL-Mta"/>
    <property type="match status" value="1"/>
</dbReference>
<dbReference type="Pfam" id="PF13847">
    <property type="entry name" value="Methyltransf_31"/>
    <property type="match status" value="1"/>
</dbReference>
<keyword evidence="4" id="KW-1185">Reference proteome</keyword>
<dbReference type="Proteomes" id="UP000683246">
    <property type="component" value="Chromosome"/>
</dbReference>
<keyword evidence="3" id="KW-0808">Transferase</keyword>
<dbReference type="CDD" id="cd02440">
    <property type="entry name" value="AdoMet_MTases"/>
    <property type="match status" value="1"/>
</dbReference>
<dbReference type="RefSeq" id="WP_212694582.1">
    <property type="nucleotide sequence ID" value="NZ_CP058649.1"/>
</dbReference>
<dbReference type="PROSITE" id="PS50937">
    <property type="entry name" value="HTH_MERR_2"/>
    <property type="match status" value="1"/>
</dbReference>
<dbReference type="Pfam" id="PF13411">
    <property type="entry name" value="MerR_1"/>
    <property type="match status" value="1"/>
</dbReference>
<dbReference type="SUPFAM" id="SSF53335">
    <property type="entry name" value="S-adenosyl-L-methionine-dependent methyltransferases"/>
    <property type="match status" value="1"/>
</dbReference>
<name>A0A8J8SHY3_9FIRM</name>
<dbReference type="InterPro" id="IPR000551">
    <property type="entry name" value="MerR-type_HTH_dom"/>
</dbReference>
<dbReference type="PRINTS" id="PR00040">
    <property type="entry name" value="HTHMERR"/>
</dbReference>
<dbReference type="InterPro" id="IPR047057">
    <property type="entry name" value="MerR_fam"/>
</dbReference>
<dbReference type="Gene3D" id="3.40.50.150">
    <property type="entry name" value="Vaccinia Virus protein VP39"/>
    <property type="match status" value="1"/>
</dbReference>
<dbReference type="InterPro" id="IPR029063">
    <property type="entry name" value="SAM-dependent_MTases_sf"/>
</dbReference>
<dbReference type="EMBL" id="CP058649">
    <property type="protein sequence ID" value="QUI23892.1"/>
    <property type="molecule type" value="Genomic_DNA"/>
</dbReference>
<keyword evidence="3" id="KW-0489">Methyltransferase</keyword>
<dbReference type="InterPro" id="IPR025714">
    <property type="entry name" value="Methyltranfer_dom"/>
</dbReference>
<dbReference type="GO" id="GO:0003700">
    <property type="term" value="F:DNA-binding transcription factor activity"/>
    <property type="evidence" value="ECO:0007669"/>
    <property type="project" value="InterPro"/>
</dbReference>
<sequence length="399" mass="46725">MLVKQPKTYTVGEFAKKAGVTIRTLRYYDNINMLQPTTHNDLGHRLYSDSDFQKLQKIMTLKFVGFSLAEIKDVMASPETSINDTLRMQKQILYEKKQHINMVIDAINETSKMLEDDEQDFQWEKFNDIIQVIHMEKDWIADSRKLPKQNDCMRIHERFSTNNYGWRKWLYDQLGYMKNCHILDVGCGEAKLWSYNSQRLHDNMKVSLMDISEEVLNHARMNLKDDGKVFQFHLGDAEELPYEDNTFDKVIADHMIYYVRHFKRALSEIHRVLKPNGKIYVSATGQAHLKELPRLLSHFNDDIRLTGFSLKRFNLENGKEHLSKWFQDVHLNKYGDSLMVTEVEPLLQYMLSATGNMRDILEGKLIDAFRGFLEKRMEQDGGLHITKDIGLFIGTKGCP</sequence>
<dbReference type="GO" id="GO:0008757">
    <property type="term" value="F:S-adenosylmethionine-dependent methyltransferase activity"/>
    <property type="evidence" value="ECO:0007669"/>
    <property type="project" value="InterPro"/>
</dbReference>
<dbReference type="GO" id="GO:0003677">
    <property type="term" value="F:DNA binding"/>
    <property type="evidence" value="ECO:0007669"/>
    <property type="project" value="UniProtKB-KW"/>
</dbReference>
<evidence type="ECO:0000256" key="1">
    <source>
        <dbReference type="ARBA" id="ARBA00023125"/>
    </source>
</evidence>
<keyword evidence="1" id="KW-0238">DNA-binding</keyword>
<organism evidence="3 4">
    <name type="scientific">Vallitalea pronyensis</name>
    <dbReference type="NCBI Taxonomy" id="1348613"/>
    <lineage>
        <taxon>Bacteria</taxon>
        <taxon>Bacillati</taxon>
        <taxon>Bacillota</taxon>
        <taxon>Clostridia</taxon>
        <taxon>Lachnospirales</taxon>
        <taxon>Vallitaleaceae</taxon>
        <taxon>Vallitalea</taxon>
    </lineage>
</organism>
<accession>A0A8J8SHY3</accession>
<dbReference type="PROSITE" id="PS00552">
    <property type="entry name" value="HTH_MERR_1"/>
    <property type="match status" value="1"/>
</dbReference>
<evidence type="ECO:0000313" key="3">
    <source>
        <dbReference type="EMBL" id="QUI23892.1"/>
    </source>
</evidence>
<reference evidence="3" key="1">
    <citation type="submission" date="2020-07" db="EMBL/GenBank/DDBJ databases">
        <title>Vallitalea pronyensis genome.</title>
        <authorList>
            <person name="Postec A."/>
        </authorList>
    </citation>
    <scope>NUCLEOTIDE SEQUENCE</scope>
    <source>
        <strain evidence="3">FatNI3</strain>
    </source>
</reference>
<dbReference type="InterPro" id="IPR009061">
    <property type="entry name" value="DNA-bd_dom_put_sf"/>
</dbReference>
<dbReference type="SMART" id="SM00422">
    <property type="entry name" value="HTH_MERR"/>
    <property type="match status" value="1"/>
</dbReference>
<dbReference type="AlphaFoldDB" id="A0A8J8SHY3"/>
<evidence type="ECO:0000259" key="2">
    <source>
        <dbReference type="PROSITE" id="PS50937"/>
    </source>
</evidence>
<dbReference type="PANTHER" id="PTHR30204:SF96">
    <property type="entry name" value="CHROMOSOME-ANCHORING PROTEIN RACA"/>
    <property type="match status" value="1"/>
</dbReference>
<evidence type="ECO:0000313" key="4">
    <source>
        <dbReference type="Proteomes" id="UP000683246"/>
    </source>
</evidence>
<dbReference type="Gene3D" id="1.10.1660.10">
    <property type="match status" value="1"/>
</dbReference>
<dbReference type="GO" id="GO:0032259">
    <property type="term" value="P:methylation"/>
    <property type="evidence" value="ECO:0007669"/>
    <property type="project" value="UniProtKB-KW"/>
</dbReference>
<protein>
    <submittedName>
        <fullName evidence="3">Methyltransferase domain-containing protein</fullName>
    </submittedName>
</protein>
<dbReference type="KEGG" id="vpy:HZI73_17045"/>
<dbReference type="SUPFAM" id="SSF46955">
    <property type="entry name" value="Putative DNA-binding domain"/>
    <property type="match status" value="1"/>
</dbReference>
<feature type="domain" description="HTH merR-type" evidence="2">
    <location>
        <begin position="8"/>
        <end position="77"/>
    </location>
</feature>
<proteinExistence type="predicted"/>